<protein>
    <submittedName>
        <fullName evidence="2">Uncharacterized protein</fullName>
    </submittedName>
</protein>
<evidence type="ECO:0000313" key="3">
    <source>
        <dbReference type="Proteomes" id="UP000007305"/>
    </source>
</evidence>
<feature type="transmembrane region" description="Helical" evidence="1">
    <location>
        <begin position="85"/>
        <end position="105"/>
    </location>
</feature>
<keyword evidence="1" id="KW-1133">Transmembrane helix</keyword>
<dbReference type="Gramene" id="Zm00001eb029190_T001">
    <property type="protein sequence ID" value="Zm00001eb029190_P001"/>
    <property type="gene ID" value="Zm00001eb029190"/>
</dbReference>
<dbReference type="InParanoid" id="A0A804LQR7"/>
<accession>A0A804LQR7</accession>
<keyword evidence="1" id="KW-0472">Membrane</keyword>
<reference evidence="2" key="2">
    <citation type="submission" date="2019-07" db="EMBL/GenBank/DDBJ databases">
        <authorList>
            <person name="Seetharam A."/>
            <person name="Woodhouse M."/>
            <person name="Cannon E."/>
        </authorList>
    </citation>
    <scope>NUCLEOTIDE SEQUENCE [LARGE SCALE GENOMIC DNA]</scope>
    <source>
        <strain evidence="2">cv. B73</strain>
    </source>
</reference>
<evidence type="ECO:0000313" key="2">
    <source>
        <dbReference type="EnsemblPlants" id="Zm00001eb029190_P001"/>
    </source>
</evidence>
<dbReference type="Proteomes" id="UP000007305">
    <property type="component" value="Chromosome 1"/>
</dbReference>
<proteinExistence type="predicted"/>
<organism evidence="2 3">
    <name type="scientific">Zea mays</name>
    <name type="common">Maize</name>
    <dbReference type="NCBI Taxonomy" id="4577"/>
    <lineage>
        <taxon>Eukaryota</taxon>
        <taxon>Viridiplantae</taxon>
        <taxon>Streptophyta</taxon>
        <taxon>Embryophyta</taxon>
        <taxon>Tracheophyta</taxon>
        <taxon>Spermatophyta</taxon>
        <taxon>Magnoliopsida</taxon>
        <taxon>Liliopsida</taxon>
        <taxon>Poales</taxon>
        <taxon>Poaceae</taxon>
        <taxon>PACMAD clade</taxon>
        <taxon>Panicoideae</taxon>
        <taxon>Andropogonodae</taxon>
        <taxon>Andropogoneae</taxon>
        <taxon>Tripsacinae</taxon>
        <taxon>Zea</taxon>
    </lineage>
</organism>
<sequence>MLLHSCKGEASRTWGCSAGAKKSVEWNAFDRARQKPDAQVRSGGRWKESLTVQAHQQRLRKSSCGWKIKKKTWAVLGLDQDVWDGLGVVFIFSISFNPFLLCFLISDYKF</sequence>
<evidence type="ECO:0000256" key="1">
    <source>
        <dbReference type="SAM" id="Phobius"/>
    </source>
</evidence>
<name>A0A804LQR7_MAIZE</name>
<keyword evidence="3" id="KW-1185">Reference proteome</keyword>
<dbReference type="EnsemblPlants" id="Zm00001eb029190_T001">
    <property type="protein sequence ID" value="Zm00001eb029190_P001"/>
    <property type="gene ID" value="Zm00001eb029190"/>
</dbReference>
<reference evidence="2" key="3">
    <citation type="submission" date="2021-05" db="UniProtKB">
        <authorList>
            <consortium name="EnsemblPlants"/>
        </authorList>
    </citation>
    <scope>IDENTIFICATION</scope>
    <source>
        <strain evidence="2">cv. B73</strain>
    </source>
</reference>
<reference evidence="3" key="1">
    <citation type="submission" date="2015-12" db="EMBL/GenBank/DDBJ databases">
        <title>Update maize B73 reference genome by single molecule sequencing technologies.</title>
        <authorList>
            <consortium name="Maize Genome Sequencing Project"/>
            <person name="Ware D."/>
        </authorList>
    </citation>
    <scope>NUCLEOTIDE SEQUENCE [LARGE SCALE GENOMIC DNA]</scope>
    <source>
        <strain evidence="3">cv. B73</strain>
    </source>
</reference>
<keyword evidence="1" id="KW-0812">Transmembrane</keyword>
<dbReference type="AlphaFoldDB" id="A0A804LQR7"/>